<evidence type="ECO:0000256" key="3">
    <source>
        <dbReference type="ARBA" id="ARBA00010072"/>
    </source>
</evidence>
<dbReference type="PROSITE" id="PS50928">
    <property type="entry name" value="ABC_TM1"/>
    <property type="match status" value="1"/>
</dbReference>
<dbReference type="NCBIfam" id="TIGR01726">
    <property type="entry name" value="HEQRo_perm_3TM"/>
    <property type="match status" value="1"/>
</dbReference>
<organism evidence="13 14">
    <name type="scientific">Paraburkholderia sediminicola</name>
    <dbReference type="NCBI Taxonomy" id="458836"/>
    <lineage>
        <taxon>Bacteria</taxon>
        <taxon>Pseudomonadati</taxon>
        <taxon>Pseudomonadota</taxon>
        <taxon>Betaproteobacteria</taxon>
        <taxon>Burkholderiales</taxon>
        <taxon>Burkholderiaceae</taxon>
        <taxon>Paraburkholderia</taxon>
    </lineage>
</organism>
<dbReference type="PANTHER" id="PTHR30614">
    <property type="entry name" value="MEMBRANE COMPONENT OF AMINO ACID ABC TRANSPORTER"/>
    <property type="match status" value="1"/>
</dbReference>
<feature type="domain" description="ABC transmembrane type-1" evidence="12">
    <location>
        <begin position="35"/>
        <end position="219"/>
    </location>
</feature>
<evidence type="ECO:0000256" key="9">
    <source>
        <dbReference type="ARBA" id="ARBA00022989"/>
    </source>
</evidence>
<name>A0A6J5CW31_9BURK</name>
<dbReference type="Proteomes" id="UP000494255">
    <property type="component" value="Unassembled WGS sequence"/>
</dbReference>
<evidence type="ECO:0000256" key="6">
    <source>
        <dbReference type="ARBA" id="ARBA00022475"/>
    </source>
</evidence>
<keyword evidence="6" id="KW-1003">Cell membrane</keyword>
<evidence type="ECO:0000256" key="8">
    <source>
        <dbReference type="ARBA" id="ARBA00022970"/>
    </source>
</evidence>
<reference evidence="13 14" key="1">
    <citation type="submission" date="2020-04" db="EMBL/GenBank/DDBJ databases">
        <authorList>
            <person name="De Canck E."/>
        </authorList>
    </citation>
    <scope>NUCLEOTIDE SEQUENCE [LARGE SCALE GENOMIC DNA]</scope>
    <source>
        <strain evidence="13 14">LMG 24238</strain>
    </source>
</reference>
<evidence type="ECO:0000256" key="7">
    <source>
        <dbReference type="ARBA" id="ARBA00022692"/>
    </source>
</evidence>
<dbReference type="InterPro" id="IPR010065">
    <property type="entry name" value="AA_ABC_transptr_permease_3TM"/>
</dbReference>
<keyword evidence="14" id="KW-1185">Reference proteome</keyword>
<dbReference type="PANTHER" id="PTHR30614:SF20">
    <property type="entry name" value="GLUTAMINE TRANSPORT SYSTEM PERMEASE PROTEIN GLNP"/>
    <property type="match status" value="1"/>
</dbReference>
<dbReference type="SUPFAM" id="SSF161098">
    <property type="entry name" value="MetI-like"/>
    <property type="match status" value="1"/>
</dbReference>
<feature type="transmembrane region" description="Helical" evidence="11">
    <location>
        <begin position="35"/>
        <end position="57"/>
    </location>
</feature>
<comment type="subcellular location">
    <subcellularLocation>
        <location evidence="2">Cell inner membrane</location>
        <topology evidence="2">Multi-pass membrane protein</topology>
    </subcellularLocation>
    <subcellularLocation>
        <location evidence="11">Cell membrane</location>
        <topology evidence="11">Multi-pass membrane protein</topology>
    </subcellularLocation>
</comment>
<protein>
    <recommendedName>
        <fullName evidence="4">Putative glutamine transport system permease protein GlnP</fullName>
    </recommendedName>
</protein>
<dbReference type="GO" id="GO:0022857">
    <property type="term" value="F:transmembrane transporter activity"/>
    <property type="evidence" value="ECO:0007669"/>
    <property type="project" value="InterPro"/>
</dbReference>
<keyword evidence="7 11" id="KW-0812">Transmembrane</keyword>
<evidence type="ECO:0000256" key="2">
    <source>
        <dbReference type="ARBA" id="ARBA00004429"/>
    </source>
</evidence>
<dbReference type="GO" id="GO:0006865">
    <property type="term" value="P:amino acid transport"/>
    <property type="evidence" value="ECO:0007669"/>
    <property type="project" value="UniProtKB-KW"/>
</dbReference>
<dbReference type="InterPro" id="IPR000515">
    <property type="entry name" value="MetI-like"/>
</dbReference>
<comment type="function">
    <text evidence="1">Part of the binding-protein-dependent transport system for glutamine; probably responsible for the translocation of the substrate across the membrane.</text>
</comment>
<keyword evidence="8" id="KW-0029">Amino-acid transport</keyword>
<evidence type="ECO:0000256" key="1">
    <source>
        <dbReference type="ARBA" id="ARBA00003159"/>
    </source>
</evidence>
<dbReference type="InterPro" id="IPR043429">
    <property type="entry name" value="ArtM/GltK/GlnP/TcyL/YhdX-like"/>
</dbReference>
<evidence type="ECO:0000313" key="13">
    <source>
        <dbReference type="EMBL" id="CAB3744945.1"/>
    </source>
</evidence>
<gene>
    <name evidence="13" type="primary">yecS_8</name>
    <name evidence="13" type="ORF">LMG24238_07394</name>
</gene>
<dbReference type="GeneID" id="97045935"/>
<evidence type="ECO:0000256" key="10">
    <source>
        <dbReference type="ARBA" id="ARBA00023136"/>
    </source>
</evidence>
<proteinExistence type="inferred from homology"/>
<accession>A0A6J5CW31</accession>
<keyword evidence="5 11" id="KW-0813">Transport</keyword>
<dbReference type="GO" id="GO:0043190">
    <property type="term" value="C:ATP-binding cassette (ABC) transporter complex"/>
    <property type="evidence" value="ECO:0007669"/>
    <property type="project" value="InterPro"/>
</dbReference>
<dbReference type="RefSeq" id="WP_217468939.1">
    <property type="nucleotide sequence ID" value="NZ_CADIKC010000019.1"/>
</dbReference>
<evidence type="ECO:0000259" key="12">
    <source>
        <dbReference type="PROSITE" id="PS50928"/>
    </source>
</evidence>
<keyword evidence="9 11" id="KW-1133">Transmembrane helix</keyword>
<dbReference type="FunFam" id="1.10.3720.10:FF:000033">
    <property type="entry name" value="Polar amino acid ABC transporter permease"/>
    <property type="match status" value="1"/>
</dbReference>
<dbReference type="AlphaFoldDB" id="A0A6J5CW31"/>
<comment type="similarity">
    <text evidence="3">Belongs to the binding-protein-dependent transport system permease family. HisMQ subfamily.</text>
</comment>
<sequence>MVAGTSGADEVIAPIMSEFFFTLIPRYFPFLLKGAWVTIELSVISMTCAIALGLAVALGRLSSRRWLDWLLRAYVEIWRDVPLVVQLLVIYFTLPQVGLTLPGFWAGVLGLALNLGAYLSEVFRAAIQAVDNGQREAGLTIGMSHTMIYRRVILPQALKVALPTIGGYFISLLKDSSLVSFIAVNELLRHGTIVIADTFMSMQVYLMVAIIYFAMSFAAARGVRWIEQKFTPVHRGGKRVSTQIPAGKAGVAGTEPNLET</sequence>
<evidence type="ECO:0000256" key="4">
    <source>
        <dbReference type="ARBA" id="ARBA00016506"/>
    </source>
</evidence>
<evidence type="ECO:0000256" key="5">
    <source>
        <dbReference type="ARBA" id="ARBA00022448"/>
    </source>
</evidence>
<dbReference type="CDD" id="cd06261">
    <property type="entry name" value="TM_PBP2"/>
    <property type="match status" value="1"/>
</dbReference>
<evidence type="ECO:0000313" key="14">
    <source>
        <dbReference type="Proteomes" id="UP000494255"/>
    </source>
</evidence>
<dbReference type="InterPro" id="IPR035906">
    <property type="entry name" value="MetI-like_sf"/>
</dbReference>
<dbReference type="Pfam" id="PF00528">
    <property type="entry name" value="BPD_transp_1"/>
    <property type="match status" value="1"/>
</dbReference>
<feature type="transmembrane region" description="Helical" evidence="11">
    <location>
        <begin position="193"/>
        <end position="215"/>
    </location>
</feature>
<dbReference type="Gene3D" id="1.10.3720.10">
    <property type="entry name" value="MetI-like"/>
    <property type="match status" value="1"/>
</dbReference>
<evidence type="ECO:0000256" key="11">
    <source>
        <dbReference type="RuleBase" id="RU363032"/>
    </source>
</evidence>
<dbReference type="EMBL" id="CADIKC010000019">
    <property type="protein sequence ID" value="CAB3744945.1"/>
    <property type="molecule type" value="Genomic_DNA"/>
</dbReference>
<keyword evidence="10 11" id="KW-0472">Membrane</keyword>